<dbReference type="PANTHER" id="PTHR33428">
    <property type="entry name" value="CHLOROPHYLLASE-2, CHLOROPLASTIC"/>
    <property type="match status" value="1"/>
</dbReference>
<dbReference type="Gene3D" id="3.40.50.1820">
    <property type="entry name" value="alpha/beta hydrolase"/>
    <property type="match status" value="1"/>
</dbReference>
<dbReference type="BRENDA" id="3.1.1.14">
    <property type="organism ID" value="8170"/>
</dbReference>
<dbReference type="EMBL" id="FJ754215">
    <property type="protein sequence ID" value="ACO50428.1"/>
    <property type="molecule type" value="mRNA"/>
</dbReference>
<dbReference type="InterPro" id="IPR029058">
    <property type="entry name" value="AB_hydrolase_fold"/>
</dbReference>
<dbReference type="SUPFAM" id="SSF53474">
    <property type="entry name" value="alpha/beta-Hydrolases"/>
    <property type="match status" value="1"/>
</dbReference>
<proteinExistence type="evidence at transcript level"/>
<dbReference type="PANTHER" id="PTHR33428:SF10">
    <property type="entry name" value="CHLOROPHYLLASE-1"/>
    <property type="match status" value="1"/>
</dbReference>
<reference evidence="1" key="1">
    <citation type="journal article" date="2014" name="Plant Syst. Evol.">
        <title>Molecular, structural, and phylogenetic characterization of two chlorophyllase isoforms in Pachira macrocarpa .</title>
        <authorList>
            <person name="Chen M.C.-M."/>
            <person name="Yang J.-H."/>
            <person name="Liu C.-H."/>
            <person name="Lin K.-H."/>
            <person name="Yang C.-M."/>
        </authorList>
    </citation>
    <scope>NUCLEOTIDE SEQUENCE</scope>
</reference>
<gene>
    <name evidence="1" type="primary">CLH1</name>
</gene>
<sequence>MPSVFVSHAVIKSNSMAQLLETKPVLSTVLPVFLPGKYHPTSKSLDPSNSSPSSPPKPLLIFTPSEKGTYPVILFFPGFGLKNYFYTDLLQHISSHGFIIVAPQLYNIIPPSGTEEVEYAAKVADWLPSGLPSVLAANVEPNLAKLTLAGHSRGGKTAFALALGYAQTTQNFSALVGIDPVAGTRFGETSPKILTYTPESFDLSIPVAVIGTGLGSESKGILSCPCAPKKYNHQEFFNECKPPRAHFDAKNYGHMDVLDNDPPGLVGKISDTICVNGKGPRDPMRRCVGGIVVAFLNYFFEAEKGDFLTIVKEPYVAPVKLDEVQFDVEVYKDYVRQL</sequence>
<dbReference type="AlphaFoldDB" id="C1JZ61"/>
<organism evidence="1">
    <name type="scientific">Pachira macrocarpa</name>
    <dbReference type="NCBI Taxonomy" id="197125"/>
    <lineage>
        <taxon>Eukaryota</taxon>
        <taxon>Viridiplantae</taxon>
        <taxon>Streptophyta</taxon>
        <taxon>Embryophyta</taxon>
        <taxon>Tracheophyta</taxon>
        <taxon>Spermatophyta</taxon>
        <taxon>Magnoliopsida</taxon>
        <taxon>eudicotyledons</taxon>
        <taxon>Gunneridae</taxon>
        <taxon>Pentapetalae</taxon>
        <taxon>rosids</taxon>
        <taxon>malvids</taxon>
        <taxon>Malvales</taxon>
        <taxon>Malvaceae</taxon>
        <taxon>Bombacoideae</taxon>
        <taxon>Pachira</taxon>
    </lineage>
</organism>
<geneLocation type="plastid" evidence="1"/>
<evidence type="ECO:0000313" key="1">
    <source>
        <dbReference type="EMBL" id="ACO50428.1"/>
    </source>
</evidence>
<dbReference type="InterPro" id="IPR017395">
    <property type="entry name" value="Chlorophyllase-like"/>
</dbReference>
<accession>C1JZ61</accession>
<name>C1JZ61_9ROSI</name>
<dbReference type="GO" id="GO:0047746">
    <property type="term" value="F:chlorophyllase activity"/>
    <property type="evidence" value="ECO:0007669"/>
    <property type="project" value="TreeGrafter"/>
</dbReference>
<keyword evidence="1" id="KW-0934">Plastid</keyword>
<protein>
    <submittedName>
        <fullName evidence="1">Chlorophyllase 1</fullName>
    </submittedName>
</protein>
<dbReference type="UniPathway" id="UPA00674"/>
<dbReference type="GO" id="GO:0015996">
    <property type="term" value="P:chlorophyll catabolic process"/>
    <property type="evidence" value="ECO:0007669"/>
    <property type="project" value="UniProtKB-UniPathway"/>
</dbReference>
<dbReference type="ESTHER" id="9rosi-c1jz61">
    <property type="family name" value="Chlorophyllase_Plant"/>
</dbReference>
<dbReference type="Pfam" id="PF07224">
    <property type="entry name" value="Chlorophyllase"/>
    <property type="match status" value="1"/>
</dbReference>